<dbReference type="AlphaFoldDB" id="A0A934NIF1"/>
<gene>
    <name evidence="2" type="ORF">JF887_00650</name>
</gene>
<evidence type="ECO:0000313" key="3">
    <source>
        <dbReference type="Proteomes" id="UP000614410"/>
    </source>
</evidence>
<sequence>MSTNSFLSIAEGRVDHLRQLSHHERSLEWVNASISEVESEIPDLELSMAVYRRLNPNAADVAGSGAPAFLGIAGVRADHLRQLSHHMRALNWVSAPLAEIESEIPELDKAMSVYRRLLPESGETGRSDTGATAKSSSPAAAAKGRPASTRGARDTDESTDPPSFKEYALQHLDAVAVEDGADERESSRPGANGSASTF</sequence>
<protein>
    <submittedName>
        <fullName evidence="2">Uncharacterized protein</fullName>
    </submittedName>
</protein>
<accession>A0A934NIF1</accession>
<dbReference type="EMBL" id="JAEKNN010000005">
    <property type="protein sequence ID" value="MBJ7607929.1"/>
    <property type="molecule type" value="Genomic_DNA"/>
</dbReference>
<proteinExistence type="predicted"/>
<reference evidence="2 3" key="1">
    <citation type="submission" date="2020-10" db="EMBL/GenBank/DDBJ databases">
        <title>Ca. Dormibacterota MAGs.</title>
        <authorList>
            <person name="Montgomery K."/>
        </authorList>
    </citation>
    <scope>NUCLEOTIDE SEQUENCE [LARGE SCALE GENOMIC DNA]</scope>
    <source>
        <strain evidence="2">Mitchell_Peninsula_5</strain>
    </source>
</reference>
<evidence type="ECO:0000256" key="1">
    <source>
        <dbReference type="SAM" id="MobiDB-lite"/>
    </source>
</evidence>
<organism evidence="2 3">
    <name type="scientific">Candidatus Amunia macphersoniae</name>
    <dbReference type="NCBI Taxonomy" id="3127014"/>
    <lineage>
        <taxon>Bacteria</taxon>
        <taxon>Bacillati</taxon>
        <taxon>Candidatus Dormiibacterota</taxon>
        <taxon>Candidatus Dormibacteria</taxon>
        <taxon>Candidatus Aeolococcales</taxon>
        <taxon>Candidatus Aeolococcaceae</taxon>
        <taxon>Candidatus Amunia</taxon>
    </lineage>
</organism>
<comment type="caution">
    <text evidence="2">The sequence shown here is derived from an EMBL/GenBank/DDBJ whole genome shotgun (WGS) entry which is preliminary data.</text>
</comment>
<feature type="region of interest" description="Disordered" evidence="1">
    <location>
        <begin position="120"/>
        <end position="198"/>
    </location>
</feature>
<name>A0A934NIF1_9BACT</name>
<dbReference type="Proteomes" id="UP000614410">
    <property type="component" value="Unassembled WGS sequence"/>
</dbReference>
<feature type="compositionally biased region" description="Low complexity" evidence="1">
    <location>
        <begin position="130"/>
        <end position="150"/>
    </location>
</feature>
<evidence type="ECO:0000313" key="2">
    <source>
        <dbReference type="EMBL" id="MBJ7607929.1"/>
    </source>
</evidence>